<keyword evidence="4" id="KW-0862">Zinc</keyword>
<dbReference type="InterPro" id="IPR051061">
    <property type="entry name" value="Zinc_finger_trans_reg"/>
</dbReference>
<sequence length="502" mass="57651">MELNMRLAQSEDSFLSEFLHFVQEGVQDGSYCDESLILSDLGVNGILQCESDGYHQYSDGLGTVFKSGDSQMENSVLPCSLLSKTAAGNAVAVSIEETEVGQICHSIVDPFQKEDEQTEYAFNVKQDGDIDLYLECNDDGLNEINEQVLKDQQTSLIAKNVTLRITFPILTNDAITNYTCSKCNIIFKDELELRMHTKEHKKFSCELCAYRTTRSYLLKKHLKLKHSIEVSQKRTHVHKLHQNLPKGSTNLDAIECLAEANDRSDILREKNNDLFKIINLQKTEKFDASSKLSLQLIKCNHCSYEAKSQKLLRMHVGNIHNPERETFKCGTCHQVYQQKRSYLAHLKSHVDKTTWLSCCVCQNFFPDISSLHRHQKTHTASRPYQCHVDDCSQAFKIKSALTNHIKKVHKRKFVGKETSRSDTDKDNLATKDCRSNMKVDKTFICRWEGCGKKFRDNYNMQKHYCLHIGVKDINCPHCEFKCIQKSSLDWHLNKYHSDLTAV</sequence>
<dbReference type="PANTHER" id="PTHR46179:SF13">
    <property type="entry name" value="C2H2-TYPE DOMAIN-CONTAINING PROTEIN"/>
    <property type="match status" value="1"/>
</dbReference>
<evidence type="ECO:0000256" key="6">
    <source>
        <dbReference type="ARBA" id="ARBA00023163"/>
    </source>
</evidence>
<keyword evidence="2" id="KW-0479">Metal-binding</keyword>
<keyword evidence="11" id="KW-1185">Reference proteome</keyword>
<keyword evidence="3 8" id="KW-0863">Zinc-finger</keyword>
<keyword evidence="5" id="KW-0805">Transcription regulation</keyword>
<dbReference type="InterPro" id="IPR036236">
    <property type="entry name" value="Znf_C2H2_sf"/>
</dbReference>
<dbReference type="Gene3D" id="3.30.160.60">
    <property type="entry name" value="Classic Zinc Finger"/>
    <property type="match status" value="5"/>
</dbReference>
<comment type="caution">
    <text evidence="10">The sequence shown here is derived from an EMBL/GenBank/DDBJ whole genome shotgun (WGS) entry which is preliminary data.</text>
</comment>
<feature type="domain" description="C2H2-type" evidence="9">
    <location>
        <begin position="178"/>
        <end position="200"/>
    </location>
</feature>
<dbReference type="PANTHER" id="PTHR46179">
    <property type="entry name" value="ZINC FINGER PROTEIN"/>
    <property type="match status" value="1"/>
</dbReference>
<protein>
    <recommendedName>
        <fullName evidence="9">C2H2-type domain-containing protein</fullName>
    </recommendedName>
</protein>
<feature type="domain" description="C2H2-type" evidence="9">
    <location>
        <begin position="384"/>
        <end position="409"/>
    </location>
</feature>
<dbReference type="GO" id="GO:0008270">
    <property type="term" value="F:zinc ion binding"/>
    <property type="evidence" value="ECO:0007669"/>
    <property type="project" value="UniProtKB-KW"/>
</dbReference>
<evidence type="ECO:0000256" key="3">
    <source>
        <dbReference type="ARBA" id="ARBA00022771"/>
    </source>
</evidence>
<evidence type="ECO:0000256" key="5">
    <source>
        <dbReference type="ARBA" id="ARBA00023015"/>
    </source>
</evidence>
<keyword evidence="7" id="KW-0539">Nucleus</keyword>
<evidence type="ECO:0000256" key="7">
    <source>
        <dbReference type="ARBA" id="ARBA00023242"/>
    </source>
</evidence>
<dbReference type="SUPFAM" id="SSF57667">
    <property type="entry name" value="beta-beta-alpha zinc fingers"/>
    <property type="match status" value="2"/>
</dbReference>
<dbReference type="SMART" id="SM00355">
    <property type="entry name" value="ZnF_C2H2"/>
    <property type="match status" value="8"/>
</dbReference>
<evidence type="ECO:0000313" key="10">
    <source>
        <dbReference type="EMBL" id="KAL3853803.1"/>
    </source>
</evidence>
<dbReference type="GO" id="GO:0005634">
    <property type="term" value="C:nucleus"/>
    <property type="evidence" value="ECO:0007669"/>
    <property type="project" value="UniProtKB-SubCell"/>
</dbReference>
<proteinExistence type="predicted"/>
<dbReference type="Proteomes" id="UP001634394">
    <property type="component" value="Unassembled WGS sequence"/>
</dbReference>
<dbReference type="Pfam" id="PF00096">
    <property type="entry name" value="zf-C2H2"/>
    <property type="match status" value="2"/>
</dbReference>
<evidence type="ECO:0000256" key="4">
    <source>
        <dbReference type="ARBA" id="ARBA00022833"/>
    </source>
</evidence>
<feature type="domain" description="C2H2-type" evidence="9">
    <location>
        <begin position="203"/>
        <end position="231"/>
    </location>
</feature>
<keyword evidence="6" id="KW-0804">Transcription</keyword>
<name>A0ABD3UZT9_SINWO</name>
<feature type="domain" description="C2H2-type" evidence="9">
    <location>
        <begin position="327"/>
        <end position="354"/>
    </location>
</feature>
<evidence type="ECO:0000256" key="1">
    <source>
        <dbReference type="ARBA" id="ARBA00004123"/>
    </source>
</evidence>
<feature type="domain" description="C2H2-type" evidence="9">
    <location>
        <begin position="356"/>
        <end position="383"/>
    </location>
</feature>
<dbReference type="EMBL" id="JBJQND010000015">
    <property type="protein sequence ID" value="KAL3853803.1"/>
    <property type="molecule type" value="Genomic_DNA"/>
</dbReference>
<gene>
    <name evidence="10" type="ORF">ACJMK2_017312</name>
</gene>
<reference evidence="10 11" key="1">
    <citation type="submission" date="2024-11" db="EMBL/GenBank/DDBJ databases">
        <title>Chromosome-level genome assembly of the freshwater bivalve Anodonta woodiana.</title>
        <authorList>
            <person name="Chen X."/>
        </authorList>
    </citation>
    <scope>NUCLEOTIDE SEQUENCE [LARGE SCALE GENOMIC DNA]</scope>
    <source>
        <strain evidence="10">MN2024</strain>
        <tissue evidence="10">Gills</tissue>
    </source>
</reference>
<accession>A0ABD3UZT9</accession>
<evidence type="ECO:0000259" key="9">
    <source>
        <dbReference type="PROSITE" id="PS50157"/>
    </source>
</evidence>
<feature type="domain" description="C2H2-type" evidence="9">
    <location>
        <begin position="443"/>
        <end position="472"/>
    </location>
</feature>
<evidence type="ECO:0000256" key="8">
    <source>
        <dbReference type="PROSITE-ProRule" id="PRU00042"/>
    </source>
</evidence>
<dbReference type="PROSITE" id="PS50157">
    <property type="entry name" value="ZINC_FINGER_C2H2_2"/>
    <property type="match status" value="6"/>
</dbReference>
<dbReference type="PROSITE" id="PS00028">
    <property type="entry name" value="ZINC_FINGER_C2H2_1"/>
    <property type="match status" value="5"/>
</dbReference>
<dbReference type="InterPro" id="IPR013087">
    <property type="entry name" value="Znf_C2H2_type"/>
</dbReference>
<organism evidence="10 11">
    <name type="scientific">Sinanodonta woodiana</name>
    <name type="common">Chinese pond mussel</name>
    <name type="synonym">Anodonta woodiana</name>
    <dbReference type="NCBI Taxonomy" id="1069815"/>
    <lineage>
        <taxon>Eukaryota</taxon>
        <taxon>Metazoa</taxon>
        <taxon>Spiralia</taxon>
        <taxon>Lophotrochozoa</taxon>
        <taxon>Mollusca</taxon>
        <taxon>Bivalvia</taxon>
        <taxon>Autobranchia</taxon>
        <taxon>Heteroconchia</taxon>
        <taxon>Palaeoheterodonta</taxon>
        <taxon>Unionida</taxon>
        <taxon>Unionoidea</taxon>
        <taxon>Unionidae</taxon>
        <taxon>Unioninae</taxon>
        <taxon>Sinanodonta</taxon>
    </lineage>
</organism>
<evidence type="ECO:0000313" key="11">
    <source>
        <dbReference type="Proteomes" id="UP001634394"/>
    </source>
</evidence>
<comment type="subcellular location">
    <subcellularLocation>
        <location evidence="1">Nucleus</location>
    </subcellularLocation>
</comment>
<dbReference type="AlphaFoldDB" id="A0ABD3UZT9"/>
<evidence type="ECO:0000256" key="2">
    <source>
        <dbReference type="ARBA" id="ARBA00022723"/>
    </source>
</evidence>